<proteinExistence type="predicted"/>
<gene>
    <name evidence="2" type="ORF">VPK24_03680</name>
</gene>
<name>A0ABW7C6P2_9CYAN</name>
<dbReference type="RefSeq" id="WP_393010807.1">
    <property type="nucleotide sequence ID" value="NZ_JAZAQF010000021.1"/>
</dbReference>
<accession>A0ABW7C6P2</accession>
<reference evidence="3" key="1">
    <citation type="journal article" date="2024" name="Algal Res.">
        <title>Biochemical, toxicological and genomic investigation of a high-biomass producing Limnothrix strain isolated from Italian shallow drinking water reservoir.</title>
        <authorList>
            <person name="Simonazzi M."/>
            <person name="Shishido T.K."/>
            <person name="Delbaje E."/>
            <person name="Wahlsten M."/>
            <person name="Fewer D.P."/>
            <person name="Sivonen K."/>
            <person name="Pezzolesi L."/>
            <person name="Pistocchi R."/>
        </authorList>
    </citation>
    <scope>NUCLEOTIDE SEQUENCE [LARGE SCALE GENOMIC DNA]</scope>
    <source>
        <strain evidence="3">LRLZ20PSL1</strain>
    </source>
</reference>
<dbReference type="Proteomes" id="UP001604335">
    <property type="component" value="Unassembled WGS sequence"/>
</dbReference>
<sequence>MTTETRLNTLEAQLQQLTINVTTLASVTTQQSFDWNQRFSHLAELTAANTQAIGELRLAINGLQQAIEGLNNRITQLEQIVDDRTDTFLGLFDQTFARIDQLQAASFARMDQMQSDITALKTDVTGLKTEIQRVIEILGEMRQ</sequence>
<keyword evidence="3" id="KW-1185">Reference proteome</keyword>
<comment type="caution">
    <text evidence="2">The sequence shown here is derived from an EMBL/GenBank/DDBJ whole genome shotgun (WGS) entry which is preliminary data.</text>
</comment>
<dbReference type="EMBL" id="JAZAQF010000021">
    <property type="protein sequence ID" value="MFG3816726.1"/>
    <property type="molecule type" value="Genomic_DNA"/>
</dbReference>
<evidence type="ECO:0000313" key="3">
    <source>
        <dbReference type="Proteomes" id="UP001604335"/>
    </source>
</evidence>
<keyword evidence="1" id="KW-0175">Coiled coil</keyword>
<organism evidence="2 3">
    <name type="scientific">Limnothrix redekei LRLZ20PSL1</name>
    <dbReference type="NCBI Taxonomy" id="3112953"/>
    <lineage>
        <taxon>Bacteria</taxon>
        <taxon>Bacillati</taxon>
        <taxon>Cyanobacteriota</taxon>
        <taxon>Cyanophyceae</taxon>
        <taxon>Pseudanabaenales</taxon>
        <taxon>Pseudanabaenaceae</taxon>
        <taxon>Limnothrix</taxon>
    </lineage>
</organism>
<feature type="coiled-coil region" evidence="1">
    <location>
        <begin position="53"/>
        <end position="80"/>
    </location>
</feature>
<protein>
    <submittedName>
        <fullName evidence="2">Uncharacterized protein</fullName>
    </submittedName>
</protein>
<evidence type="ECO:0000256" key="1">
    <source>
        <dbReference type="SAM" id="Coils"/>
    </source>
</evidence>
<dbReference type="Gene3D" id="1.20.5.190">
    <property type="match status" value="1"/>
</dbReference>
<evidence type="ECO:0000313" key="2">
    <source>
        <dbReference type="EMBL" id="MFG3816726.1"/>
    </source>
</evidence>